<keyword evidence="8 12" id="KW-0413">Isomerase</keyword>
<feature type="domain" description="PPIase FKBP-type" evidence="16">
    <location>
        <begin position="163"/>
        <end position="245"/>
    </location>
</feature>
<keyword evidence="5 12" id="KW-0132">Cell division</keyword>
<dbReference type="FunFam" id="3.10.50.40:FF:000001">
    <property type="entry name" value="Trigger factor"/>
    <property type="match status" value="1"/>
</dbReference>
<dbReference type="NCBIfam" id="TIGR00115">
    <property type="entry name" value="tig"/>
    <property type="match status" value="1"/>
</dbReference>
<dbReference type="InterPro" id="IPR008881">
    <property type="entry name" value="Trigger_fac_ribosome-bd_bac"/>
</dbReference>
<dbReference type="PROSITE" id="PS50059">
    <property type="entry name" value="FKBP_PPIASE"/>
    <property type="match status" value="1"/>
</dbReference>
<evidence type="ECO:0000256" key="13">
    <source>
        <dbReference type="PROSITE-ProRule" id="PRU00277"/>
    </source>
</evidence>
<dbReference type="InterPro" id="IPR036611">
    <property type="entry name" value="Trigger_fac_ribosome-bd_sf"/>
</dbReference>
<dbReference type="GO" id="GO:0043022">
    <property type="term" value="F:ribosome binding"/>
    <property type="evidence" value="ECO:0007669"/>
    <property type="project" value="TreeGrafter"/>
</dbReference>
<dbReference type="Gene3D" id="3.30.70.1050">
    <property type="entry name" value="Trigger factor ribosome-binding domain"/>
    <property type="match status" value="1"/>
</dbReference>
<comment type="similarity">
    <text evidence="2 12 14">Belongs to the FKBP-type PPIase family. Tig subfamily.</text>
</comment>
<dbReference type="EC" id="5.2.1.8" evidence="3 12"/>
<feature type="region of interest" description="Disordered" evidence="15">
    <location>
        <begin position="425"/>
        <end position="444"/>
    </location>
</feature>
<dbReference type="Pfam" id="PF00254">
    <property type="entry name" value="FKBP_C"/>
    <property type="match status" value="1"/>
</dbReference>
<dbReference type="GO" id="GO:0043335">
    <property type="term" value="P:protein unfolding"/>
    <property type="evidence" value="ECO:0007669"/>
    <property type="project" value="TreeGrafter"/>
</dbReference>
<evidence type="ECO:0000256" key="1">
    <source>
        <dbReference type="ARBA" id="ARBA00000971"/>
    </source>
</evidence>
<evidence type="ECO:0000256" key="6">
    <source>
        <dbReference type="ARBA" id="ARBA00023110"/>
    </source>
</evidence>
<reference evidence="17" key="1">
    <citation type="submission" date="2019-09" db="EMBL/GenBank/DDBJ databases">
        <title>In-depth cultivation of the pig gut microbiome towards novel bacterial diversity and tailored functional studies.</title>
        <authorList>
            <person name="Wylensek D."/>
            <person name="Hitch T.C.A."/>
            <person name="Clavel T."/>
        </authorList>
    </citation>
    <scope>NUCLEOTIDE SEQUENCE</scope>
    <source>
        <strain evidence="17">RF-744-FAT-WT-3</strain>
    </source>
</reference>
<dbReference type="Pfam" id="PF05698">
    <property type="entry name" value="Trigger_C"/>
    <property type="match status" value="1"/>
</dbReference>
<dbReference type="EMBL" id="VUNB01000005">
    <property type="protein sequence ID" value="MST69381.1"/>
    <property type="molecule type" value="Genomic_DNA"/>
</dbReference>
<comment type="function">
    <text evidence="10 12">Involved in protein export. Acts as a chaperone by maintaining the newly synthesized protein in an open conformation. Functions as a peptidyl-prolyl cis-trans isomerase.</text>
</comment>
<dbReference type="RefSeq" id="WP_154572844.1">
    <property type="nucleotide sequence ID" value="NZ_JAQXPA010000036.1"/>
</dbReference>
<dbReference type="PANTHER" id="PTHR30560:SF3">
    <property type="entry name" value="TRIGGER FACTOR-LIKE PROTEIN TIG, CHLOROPLASTIC"/>
    <property type="match status" value="1"/>
</dbReference>
<comment type="domain">
    <text evidence="12">Consists of 3 domains; the N-terminus binds the ribosome, the middle domain has PPIase activity, while the C-terminus has intrinsic chaperone activity on its own.</text>
</comment>
<evidence type="ECO:0000256" key="4">
    <source>
        <dbReference type="ARBA" id="ARBA00016902"/>
    </source>
</evidence>
<comment type="caution">
    <text evidence="17">The sequence shown here is derived from an EMBL/GenBank/DDBJ whole genome shotgun (WGS) entry which is preliminary data.</text>
</comment>
<evidence type="ECO:0000256" key="10">
    <source>
        <dbReference type="ARBA" id="ARBA00024849"/>
    </source>
</evidence>
<dbReference type="SUPFAM" id="SSF102735">
    <property type="entry name" value="Trigger factor ribosome-binding domain"/>
    <property type="match status" value="1"/>
</dbReference>
<dbReference type="GO" id="GO:0003755">
    <property type="term" value="F:peptidyl-prolyl cis-trans isomerase activity"/>
    <property type="evidence" value="ECO:0007669"/>
    <property type="project" value="UniProtKB-UniRule"/>
</dbReference>
<evidence type="ECO:0000256" key="3">
    <source>
        <dbReference type="ARBA" id="ARBA00013194"/>
    </source>
</evidence>
<dbReference type="InterPro" id="IPR008880">
    <property type="entry name" value="Trigger_fac_C"/>
</dbReference>
<name>A0A6A8M8V0_9FIRM</name>
<dbReference type="GO" id="GO:0051083">
    <property type="term" value="P:'de novo' cotranslational protein folding"/>
    <property type="evidence" value="ECO:0007669"/>
    <property type="project" value="TreeGrafter"/>
</dbReference>
<dbReference type="InterPro" id="IPR037041">
    <property type="entry name" value="Trigger_fac_C_sf"/>
</dbReference>
<dbReference type="PANTHER" id="PTHR30560">
    <property type="entry name" value="TRIGGER FACTOR CHAPERONE AND PEPTIDYL-PROLYL CIS/TRANS ISOMERASE"/>
    <property type="match status" value="1"/>
</dbReference>
<keyword evidence="7 12" id="KW-0143">Chaperone</keyword>
<dbReference type="GO" id="GO:0044183">
    <property type="term" value="F:protein folding chaperone"/>
    <property type="evidence" value="ECO:0007669"/>
    <property type="project" value="TreeGrafter"/>
</dbReference>
<protein>
    <recommendedName>
        <fullName evidence="4 12">Trigger factor</fullName>
        <shortName evidence="12">TF</shortName>
        <ecNumber evidence="3 12">5.2.1.8</ecNumber>
    </recommendedName>
    <alternativeName>
        <fullName evidence="11 12">PPIase</fullName>
    </alternativeName>
</protein>
<keyword evidence="12" id="KW-0963">Cytoplasm</keyword>
<dbReference type="InterPro" id="IPR001179">
    <property type="entry name" value="PPIase_FKBP_dom"/>
</dbReference>
<evidence type="ECO:0000256" key="8">
    <source>
        <dbReference type="ARBA" id="ARBA00023235"/>
    </source>
</evidence>
<evidence type="ECO:0000256" key="2">
    <source>
        <dbReference type="ARBA" id="ARBA00005464"/>
    </source>
</evidence>
<dbReference type="SUPFAM" id="SSF109998">
    <property type="entry name" value="Triger factor/SurA peptide-binding domain-like"/>
    <property type="match status" value="1"/>
</dbReference>
<sequence>MKATFIEKTGDSNKFEMNFSAEEFENACSRAYKANKDKFRVDGFRKGKAPRKLIENMYGQDIFYEEAINDLLQSGYPQALNDLDLDVIAQPQLDADEIKKGEDVVIRATVLCFPEREIKDYKGVEVEKQFKTVTDEQLNDRLERERKRGARMETVEDRPSQNDDTVIIDFTGYKDGEEFQGGKGENFELKLGSGQFIPGFEDQLIGKNAGDEVDVNVTFPEKYQAEELAGADAVFKVKIHEIKTEILPELDDDFASDVSEFDTLEEYKEDLKKQMQKEADDRAVEIMKDRLLESVYKNNGLELPEQMIENETDSMIQELQQQLQYQGLSLDQYLQFSGTSMKDLRAQTKEDAEKRAASKVILRGIINQEKIEATEEEIEKEIADFAEQYGNTVEQVKNMIGGDTRYFADDVQTRKAIDFIYDNAVQVEPSEEEKEEPAKEESDN</sequence>
<accession>A0A6A8M8V0</accession>
<dbReference type="Pfam" id="PF05697">
    <property type="entry name" value="Trigger_N"/>
    <property type="match status" value="1"/>
</dbReference>
<dbReference type="InterPro" id="IPR027304">
    <property type="entry name" value="Trigger_fact/SurA_dom_sf"/>
</dbReference>
<dbReference type="GO" id="GO:0015031">
    <property type="term" value="P:protein transport"/>
    <property type="evidence" value="ECO:0007669"/>
    <property type="project" value="UniProtKB-UniRule"/>
</dbReference>
<dbReference type="SUPFAM" id="SSF54534">
    <property type="entry name" value="FKBP-like"/>
    <property type="match status" value="1"/>
</dbReference>
<evidence type="ECO:0000256" key="9">
    <source>
        <dbReference type="ARBA" id="ARBA00023306"/>
    </source>
</evidence>
<evidence type="ECO:0000256" key="14">
    <source>
        <dbReference type="RuleBase" id="RU003914"/>
    </source>
</evidence>
<gene>
    <name evidence="12" type="primary">tig</name>
    <name evidence="17" type="ORF">FYJ66_07235</name>
</gene>
<dbReference type="GO" id="GO:0051301">
    <property type="term" value="P:cell division"/>
    <property type="evidence" value="ECO:0007669"/>
    <property type="project" value="UniProtKB-KW"/>
</dbReference>
<comment type="subcellular location">
    <subcellularLocation>
        <location evidence="12">Cytoplasm</location>
    </subcellularLocation>
    <text evidence="12">About half TF is bound to the ribosome near the polypeptide exit tunnel while the other half is free in the cytoplasm.</text>
</comment>
<dbReference type="PIRSF" id="PIRSF003095">
    <property type="entry name" value="Trigger_factor"/>
    <property type="match status" value="1"/>
</dbReference>
<evidence type="ECO:0000256" key="11">
    <source>
        <dbReference type="ARBA" id="ARBA00029986"/>
    </source>
</evidence>
<keyword evidence="9 12" id="KW-0131">Cell cycle</keyword>
<dbReference type="AlphaFoldDB" id="A0A6A8M8V0"/>
<dbReference type="Gene3D" id="1.10.3120.10">
    <property type="entry name" value="Trigger factor, C-terminal domain"/>
    <property type="match status" value="1"/>
</dbReference>
<evidence type="ECO:0000256" key="12">
    <source>
        <dbReference type="HAMAP-Rule" id="MF_00303"/>
    </source>
</evidence>
<evidence type="ECO:0000256" key="15">
    <source>
        <dbReference type="SAM" id="MobiDB-lite"/>
    </source>
</evidence>
<dbReference type="InterPro" id="IPR046357">
    <property type="entry name" value="PPIase_dom_sf"/>
</dbReference>
<dbReference type="GO" id="GO:0005737">
    <property type="term" value="C:cytoplasm"/>
    <property type="evidence" value="ECO:0007669"/>
    <property type="project" value="UniProtKB-SubCell"/>
</dbReference>
<evidence type="ECO:0000259" key="16">
    <source>
        <dbReference type="PROSITE" id="PS50059"/>
    </source>
</evidence>
<organism evidence="17">
    <name type="scientific">Baileyella intestinalis</name>
    <dbReference type="NCBI Taxonomy" id="2606709"/>
    <lineage>
        <taxon>Bacteria</taxon>
        <taxon>Bacillati</taxon>
        <taxon>Bacillota</taxon>
        <taxon>Clostridia</taxon>
        <taxon>Peptostreptococcales</taxon>
        <taxon>Anaerovoracaceae</taxon>
        <taxon>Baileyella</taxon>
    </lineage>
</organism>
<keyword evidence="6 12" id="KW-0697">Rotamase</keyword>
<dbReference type="InterPro" id="IPR005215">
    <property type="entry name" value="Trig_fac"/>
</dbReference>
<dbReference type="Gene3D" id="3.10.50.40">
    <property type="match status" value="1"/>
</dbReference>
<dbReference type="HAMAP" id="MF_00303">
    <property type="entry name" value="Trigger_factor_Tig"/>
    <property type="match status" value="1"/>
</dbReference>
<evidence type="ECO:0000256" key="7">
    <source>
        <dbReference type="ARBA" id="ARBA00023186"/>
    </source>
</evidence>
<evidence type="ECO:0000313" key="17">
    <source>
        <dbReference type="EMBL" id="MST69381.1"/>
    </source>
</evidence>
<proteinExistence type="inferred from homology"/>
<comment type="catalytic activity">
    <reaction evidence="1 12 13">
        <text>[protein]-peptidylproline (omega=180) = [protein]-peptidylproline (omega=0)</text>
        <dbReference type="Rhea" id="RHEA:16237"/>
        <dbReference type="Rhea" id="RHEA-COMP:10747"/>
        <dbReference type="Rhea" id="RHEA-COMP:10748"/>
        <dbReference type="ChEBI" id="CHEBI:83833"/>
        <dbReference type="ChEBI" id="CHEBI:83834"/>
        <dbReference type="EC" id="5.2.1.8"/>
    </reaction>
</comment>
<evidence type="ECO:0000256" key="5">
    <source>
        <dbReference type="ARBA" id="ARBA00022618"/>
    </source>
</evidence>